<dbReference type="AlphaFoldDB" id="A0A6A8UCX8"/>
<dbReference type="PANTHER" id="PTHR30204">
    <property type="entry name" value="REDOX-CYCLING DRUG-SENSING TRANSCRIPTIONAL ACTIVATOR SOXR"/>
    <property type="match status" value="1"/>
</dbReference>
<dbReference type="SUPFAM" id="SSF89082">
    <property type="entry name" value="Antibiotic binding domain of TipA-like multidrug resistance regulators"/>
    <property type="match status" value="1"/>
</dbReference>
<dbReference type="InterPro" id="IPR047057">
    <property type="entry name" value="MerR_fam"/>
</dbReference>
<feature type="domain" description="HTH merR-type" evidence="6">
    <location>
        <begin position="1"/>
        <end position="70"/>
    </location>
</feature>
<name>A0A6A8UCX8_STRSL</name>
<sequence>MKSVKEVSQLSGVSVRTLHYYDEIDLLKPSVVAENGYRYYNRDAVVRLQEILLYRELDFPLKKIKEIVGQPGYDKVQALRDQIKLLELKRSRLEAVIAHAKALQMEEEEMSFEAFDQKAVEAFQQEAQARWGQTEAYQAFAAKGEESFPEVTKEMTAIMSTFGQLKESNPGDDSVQEQVKVLQDYISQHFYPCDQTVLAGLGQMYQTDNRFSSFIDKVGGSGTAVFLAEAIRIYCQ</sequence>
<evidence type="ECO:0000256" key="2">
    <source>
        <dbReference type="ARBA" id="ARBA00023125"/>
    </source>
</evidence>
<dbReference type="Pfam" id="PF13411">
    <property type="entry name" value="MerR_1"/>
    <property type="match status" value="1"/>
</dbReference>
<keyword evidence="5" id="KW-0175">Coiled coil</keyword>
<gene>
    <name evidence="7" type="ORF">GMC65_04655</name>
</gene>
<dbReference type="PROSITE" id="PS50937">
    <property type="entry name" value="HTH_MERR_2"/>
    <property type="match status" value="1"/>
</dbReference>
<dbReference type="SMART" id="SM00422">
    <property type="entry name" value="HTH_MERR"/>
    <property type="match status" value="1"/>
</dbReference>
<keyword evidence="3" id="KW-0010">Activator</keyword>
<keyword evidence="4" id="KW-0804">Transcription</keyword>
<dbReference type="Gene3D" id="1.10.1660.10">
    <property type="match status" value="1"/>
</dbReference>
<comment type="caution">
    <text evidence="7">The sequence shown here is derived from an EMBL/GenBank/DDBJ whole genome shotgun (WGS) entry which is preliminary data.</text>
</comment>
<evidence type="ECO:0000256" key="5">
    <source>
        <dbReference type="SAM" id="Coils"/>
    </source>
</evidence>
<keyword evidence="2" id="KW-0238">DNA-binding</keyword>
<evidence type="ECO:0000259" key="6">
    <source>
        <dbReference type="PROSITE" id="PS50937"/>
    </source>
</evidence>
<evidence type="ECO:0000256" key="1">
    <source>
        <dbReference type="ARBA" id="ARBA00023015"/>
    </source>
</evidence>
<dbReference type="EMBL" id="WMYO01000004">
    <property type="protein sequence ID" value="MTR27650.1"/>
    <property type="molecule type" value="Genomic_DNA"/>
</dbReference>
<proteinExistence type="predicted"/>
<keyword evidence="1" id="KW-0805">Transcription regulation</keyword>
<dbReference type="Gene3D" id="1.10.490.50">
    <property type="entry name" value="Antibiotic binding domain of TipA-like multidrug resistance regulators"/>
    <property type="match status" value="1"/>
</dbReference>
<evidence type="ECO:0000313" key="8">
    <source>
        <dbReference type="Proteomes" id="UP000439678"/>
    </source>
</evidence>
<accession>A0A6A8UCX8</accession>
<dbReference type="RefSeq" id="WP_155124397.1">
    <property type="nucleotide sequence ID" value="NZ_JADNDA010000003.1"/>
</dbReference>
<evidence type="ECO:0000313" key="7">
    <source>
        <dbReference type="EMBL" id="MTR27650.1"/>
    </source>
</evidence>
<dbReference type="SUPFAM" id="SSF46955">
    <property type="entry name" value="Putative DNA-binding domain"/>
    <property type="match status" value="1"/>
</dbReference>
<evidence type="ECO:0000256" key="3">
    <source>
        <dbReference type="ARBA" id="ARBA00023159"/>
    </source>
</evidence>
<evidence type="ECO:0000256" key="4">
    <source>
        <dbReference type="ARBA" id="ARBA00023163"/>
    </source>
</evidence>
<dbReference type="InterPro" id="IPR012925">
    <property type="entry name" value="TipAS_dom"/>
</dbReference>
<dbReference type="InterPro" id="IPR036244">
    <property type="entry name" value="TipA-like_antibiotic-bd"/>
</dbReference>
<dbReference type="GO" id="GO:0003677">
    <property type="term" value="F:DNA binding"/>
    <property type="evidence" value="ECO:0007669"/>
    <property type="project" value="UniProtKB-KW"/>
</dbReference>
<dbReference type="Proteomes" id="UP000439678">
    <property type="component" value="Unassembled WGS sequence"/>
</dbReference>
<dbReference type="CDD" id="cd01106">
    <property type="entry name" value="HTH_TipAL-Mta"/>
    <property type="match status" value="1"/>
</dbReference>
<dbReference type="GO" id="GO:0003700">
    <property type="term" value="F:DNA-binding transcription factor activity"/>
    <property type="evidence" value="ECO:0007669"/>
    <property type="project" value="InterPro"/>
</dbReference>
<dbReference type="InterPro" id="IPR000551">
    <property type="entry name" value="MerR-type_HTH_dom"/>
</dbReference>
<dbReference type="InterPro" id="IPR009061">
    <property type="entry name" value="DNA-bd_dom_put_sf"/>
</dbReference>
<dbReference type="PANTHER" id="PTHR30204:SF90">
    <property type="entry name" value="HTH-TYPE TRANSCRIPTIONAL ACTIVATOR MTA"/>
    <property type="match status" value="1"/>
</dbReference>
<reference evidence="7 8" key="1">
    <citation type="journal article" date="2019" name="Nat. Med.">
        <title>A library of human gut bacterial isolates paired with longitudinal multiomics data enables mechanistic microbiome research.</title>
        <authorList>
            <person name="Poyet M."/>
            <person name="Groussin M."/>
            <person name="Gibbons S.M."/>
            <person name="Avila-Pacheco J."/>
            <person name="Jiang X."/>
            <person name="Kearney S.M."/>
            <person name="Perrotta A.R."/>
            <person name="Berdy B."/>
            <person name="Zhao S."/>
            <person name="Lieberman T.D."/>
            <person name="Swanson P.K."/>
            <person name="Smith M."/>
            <person name="Roesemann S."/>
            <person name="Alexander J.E."/>
            <person name="Rich S.A."/>
            <person name="Livny J."/>
            <person name="Vlamakis H."/>
            <person name="Clish C."/>
            <person name="Bullock K."/>
            <person name="Deik A."/>
            <person name="Scott J."/>
            <person name="Pierce K.A."/>
            <person name="Xavier R.J."/>
            <person name="Alm E.J."/>
        </authorList>
    </citation>
    <scope>NUCLEOTIDE SEQUENCE [LARGE SCALE GENOMIC DNA]</scope>
    <source>
        <strain evidence="7 8">BIOML-A4</strain>
    </source>
</reference>
<dbReference type="Pfam" id="PF07739">
    <property type="entry name" value="TipAS"/>
    <property type="match status" value="1"/>
</dbReference>
<organism evidence="7 8">
    <name type="scientific">Streptococcus salivarius</name>
    <dbReference type="NCBI Taxonomy" id="1304"/>
    <lineage>
        <taxon>Bacteria</taxon>
        <taxon>Bacillati</taxon>
        <taxon>Bacillota</taxon>
        <taxon>Bacilli</taxon>
        <taxon>Lactobacillales</taxon>
        <taxon>Streptococcaceae</taxon>
        <taxon>Streptococcus</taxon>
    </lineage>
</organism>
<protein>
    <submittedName>
        <fullName evidence="7">MerR family transcriptional regulator</fullName>
    </submittedName>
</protein>
<feature type="coiled-coil region" evidence="5">
    <location>
        <begin position="76"/>
        <end position="103"/>
    </location>
</feature>